<sequence>MANSDDFKLYILKNAIVRNYEDIRDALEIDETFIRDLIKEGVLSEKAGIDYINNIQQRSKKKNIKSVLMKEILNSNNVNVVQNFVNILEKKPLLKQYIDHGIYDAEADLYNGALQMSFETFSQYVRFNGSTLILHLVSECVLNIDEMELIDIKPTQVSKCTELFQILLRKGDKLPTVVAVLRKCGNDRVAEEILTNLTKSSQVLDQKTKRTLQDKIFLGL</sequence>
<dbReference type="Gene3D" id="1.10.533.10">
    <property type="entry name" value="Death Domain, Fas"/>
    <property type="match status" value="1"/>
</dbReference>
<dbReference type="EMBL" id="CAJFCJ010000001">
    <property type="protein sequence ID" value="CAD5111523.1"/>
    <property type="molecule type" value="Genomic_DNA"/>
</dbReference>
<organism evidence="2 3">
    <name type="scientific">Dimorphilus gyrociliatus</name>
    <dbReference type="NCBI Taxonomy" id="2664684"/>
    <lineage>
        <taxon>Eukaryota</taxon>
        <taxon>Metazoa</taxon>
        <taxon>Spiralia</taxon>
        <taxon>Lophotrochozoa</taxon>
        <taxon>Annelida</taxon>
        <taxon>Polychaeta</taxon>
        <taxon>Polychaeta incertae sedis</taxon>
        <taxon>Dinophilidae</taxon>
        <taxon>Dimorphilus</taxon>
    </lineage>
</organism>
<feature type="domain" description="CARD" evidence="1">
    <location>
        <begin position="129"/>
        <end position="174"/>
    </location>
</feature>
<dbReference type="GO" id="GO:0042981">
    <property type="term" value="P:regulation of apoptotic process"/>
    <property type="evidence" value="ECO:0007669"/>
    <property type="project" value="InterPro"/>
</dbReference>
<reference evidence="2 3" key="1">
    <citation type="submission" date="2020-08" db="EMBL/GenBank/DDBJ databases">
        <authorList>
            <person name="Hejnol A."/>
        </authorList>
    </citation>
    <scope>NUCLEOTIDE SEQUENCE [LARGE SCALE GENOMIC DNA]</scope>
</reference>
<evidence type="ECO:0000313" key="2">
    <source>
        <dbReference type="EMBL" id="CAD5111523.1"/>
    </source>
</evidence>
<comment type="caution">
    <text evidence="2">The sequence shown here is derived from an EMBL/GenBank/DDBJ whole genome shotgun (WGS) entry which is preliminary data.</text>
</comment>
<evidence type="ECO:0000259" key="1">
    <source>
        <dbReference type="Pfam" id="PF00619"/>
    </source>
</evidence>
<gene>
    <name evidence="2" type="ORF">DGYR_LOCUS810</name>
</gene>
<dbReference type="InterPro" id="IPR001315">
    <property type="entry name" value="CARD"/>
</dbReference>
<dbReference type="CDD" id="cd01671">
    <property type="entry name" value="CARD"/>
    <property type="match status" value="1"/>
</dbReference>
<protein>
    <submittedName>
        <fullName evidence="2">DgyrCDS827</fullName>
    </submittedName>
</protein>
<keyword evidence="3" id="KW-1185">Reference proteome</keyword>
<proteinExistence type="predicted"/>
<dbReference type="InterPro" id="IPR011029">
    <property type="entry name" value="DEATH-like_dom_sf"/>
</dbReference>
<accession>A0A7I8V5G9</accession>
<dbReference type="AlphaFoldDB" id="A0A7I8V5G9"/>
<dbReference type="Pfam" id="PF00619">
    <property type="entry name" value="CARD"/>
    <property type="match status" value="1"/>
</dbReference>
<dbReference type="Proteomes" id="UP000549394">
    <property type="component" value="Unassembled WGS sequence"/>
</dbReference>
<dbReference type="SUPFAM" id="SSF47986">
    <property type="entry name" value="DEATH domain"/>
    <property type="match status" value="1"/>
</dbReference>
<evidence type="ECO:0000313" key="3">
    <source>
        <dbReference type="Proteomes" id="UP000549394"/>
    </source>
</evidence>
<name>A0A7I8V5G9_9ANNE</name>